<name>A0A429YVR3_9HYPH</name>
<dbReference type="SUPFAM" id="SSF46785">
    <property type="entry name" value="Winged helix' DNA-binding domain"/>
    <property type="match status" value="1"/>
</dbReference>
<reference evidence="2 3" key="1">
    <citation type="submission" date="2018-12" db="EMBL/GenBank/DDBJ databases">
        <title>Mesorhizobium carbonis sp. nov., isolated from coal mine water.</title>
        <authorList>
            <person name="Xin W."/>
            <person name="Xu Z."/>
            <person name="Xiang F."/>
            <person name="Zhang J."/>
            <person name="Xi L."/>
            <person name="Liu J."/>
        </authorList>
    </citation>
    <scope>NUCLEOTIDE SEQUENCE [LARGE SCALE GENOMIC DNA]</scope>
    <source>
        <strain evidence="2 3">B2.3</strain>
    </source>
</reference>
<dbReference type="EMBL" id="RWKW01000054">
    <property type="protein sequence ID" value="RST85554.1"/>
    <property type="molecule type" value="Genomic_DNA"/>
</dbReference>
<keyword evidence="3" id="KW-1185">Reference proteome</keyword>
<proteinExistence type="predicted"/>
<dbReference type="InterPro" id="IPR039422">
    <property type="entry name" value="MarR/SlyA-like"/>
</dbReference>
<dbReference type="PANTHER" id="PTHR33164">
    <property type="entry name" value="TRANSCRIPTIONAL REGULATOR, MARR FAMILY"/>
    <property type="match status" value="1"/>
</dbReference>
<feature type="domain" description="HTH marR-type" evidence="1">
    <location>
        <begin position="31"/>
        <end position="164"/>
    </location>
</feature>
<dbReference type="GO" id="GO:0003700">
    <property type="term" value="F:DNA-binding transcription factor activity"/>
    <property type="evidence" value="ECO:0007669"/>
    <property type="project" value="InterPro"/>
</dbReference>
<comment type="caution">
    <text evidence="2">The sequence shown here is derived from an EMBL/GenBank/DDBJ whole genome shotgun (WGS) entry which is preliminary data.</text>
</comment>
<dbReference type="Pfam" id="PF12802">
    <property type="entry name" value="MarR_2"/>
    <property type="match status" value="1"/>
</dbReference>
<sequence length="175" mass="19696">MTPRNPRSRTEGRGVETAARVSGRVEVPPMATIIGYKLRRAQLYVFQDFIETFARMKLRPAEFSVLAIIAETPGLKQSEIAEMLGVKRANFVALMDNLEKRGLAERRKAQTDRRSHSVHLTEDGARFVRKMTAMWAEHEDRLIERLGGIDERDRLIDLLDRLLSPPAGGAAASDP</sequence>
<evidence type="ECO:0000259" key="1">
    <source>
        <dbReference type="PROSITE" id="PS50995"/>
    </source>
</evidence>
<accession>A0A429YVR3</accession>
<gene>
    <name evidence="2" type="ORF">EJC49_15090</name>
</gene>
<protein>
    <submittedName>
        <fullName evidence="2">MarR family transcriptional regulator</fullName>
    </submittedName>
</protein>
<dbReference type="InterPro" id="IPR036390">
    <property type="entry name" value="WH_DNA-bd_sf"/>
</dbReference>
<evidence type="ECO:0000313" key="3">
    <source>
        <dbReference type="Proteomes" id="UP000278398"/>
    </source>
</evidence>
<dbReference type="OrthoDB" id="6331822at2"/>
<dbReference type="InterPro" id="IPR036388">
    <property type="entry name" value="WH-like_DNA-bd_sf"/>
</dbReference>
<dbReference type="Proteomes" id="UP000278398">
    <property type="component" value="Unassembled WGS sequence"/>
</dbReference>
<dbReference type="SMART" id="SM00347">
    <property type="entry name" value="HTH_MARR"/>
    <property type="match status" value="1"/>
</dbReference>
<evidence type="ECO:0000313" key="2">
    <source>
        <dbReference type="EMBL" id="RST85554.1"/>
    </source>
</evidence>
<organism evidence="2 3">
    <name type="scientific">Aquibium carbonis</name>
    <dbReference type="NCBI Taxonomy" id="2495581"/>
    <lineage>
        <taxon>Bacteria</taxon>
        <taxon>Pseudomonadati</taxon>
        <taxon>Pseudomonadota</taxon>
        <taxon>Alphaproteobacteria</taxon>
        <taxon>Hyphomicrobiales</taxon>
        <taxon>Phyllobacteriaceae</taxon>
        <taxon>Aquibium</taxon>
    </lineage>
</organism>
<dbReference type="PANTHER" id="PTHR33164:SF89">
    <property type="entry name" value="MARR FAMILY REGULATORY PROTEIN"/>
    <property type="match status" value="1"/>
</dbReference>
<dbReference type="PROSITE" id="PS50995">
    <property type="entry name" value="HTH_MARR_2"/>
    <property type="match status" value="1"/>
</dbReference>
<dbReference type="PRINTS" id="PR00598">
    <property type="entry name" value="HTHMARR"/>
</dbReference>
<dbReference type="Gene3D" id="1.10.10.10">
    <property type="entry name" value="Winged helix-like DNA-binding domain superfamily/Winged helix DNA-binding domain"/>
    <property type="match status" value="1"/>
</dbReference>
<dbReference type="GO" id="GO:0006950">
    <property type="term" value="P:response to stress"/>
    <property type="evidence" value="ECO:0007669"/>
    <property type="project" value="TreeGrafter"/>
</dbReference>
<dbReference type="AlphaFoldDB" id="A0A429YVR3"/>
<dbReference type="InterPro" id="IPR000835">
    <property type="entry name" value="HTH_MarR-typ"/>
</dbReference>